<keyword evidence="2" id="KW-1133">Transmembrane helix</keyword>
<keyword evidence="4" id="KW-1185">Reference proteome</keyword>
<keyword evidence="2" id="KW-0472">Membrane</keyword>
<dbReference type="AlphaFoldDB" id="X6MKD8"/>
<accession>X6MKD8</accession>
<gene>
    <name evidence="3" type="ORF">RFI_23476</name>
</gene>
<feature type="region of interest" description="Disordered" evidence="1">
    <location>
        <begin position="262"/>
        <end position="283"/>
    </location>
</feature>
<protein>
    <submittedName>
        <fullName evidence="3">Uncharacterized protein</fullName>
    </submittedName>
</protein>
<evidence type="ECO:0000313" key="3">
    <source>
        <dbReference type="EMBL" id="ETO13892.1"/>
    </source>
</evidence>
<feature type="compositionally biased region" description="Basic and acidic residues" evidence="1">
    <location>
        <begin position="265"/>
        <end position="283"/>
    </location>
</feature>
<feature type="transmembrane region" description="Helical" evidence="2">
    <location>
        <begin position="526"/>
        <end position="546"/>
    </location>
</feature>
<organism evidence="3 4">
    <name type="scientific">Reticulomyxa filosa</name>
    <dbReference type="NCBI Taxonomy" id="46433"/>
    <lineage>
        <taxon>Eukaryota</taxon>
        <taxon>Sar</taxon>
        <taxon>Rhizaria</taxon>
        <taxon>Retaria</taxon>
        <taxon>Foraminifera</taxon>
        <taxon>Monothalamids</taxon>
        <taxon>Reticulomyxidae</taxon>
        <taxon>Reticulomyxa</taxon>
    </lineage>
</organism>
<evidence type="ECO:0000256" key="1">
    <source>
        <dbReference type="SAM" id="MobiDB-lite"/>
    </source>
</evidence>
<reference evidence="3 4" key="1">
    <citation type="journal article" date="2013" name="Curr. Biol.">
        <title>The Genome of the Foraminiferan Reticulomyxa filosa.</title>
        <authorList>
            <person name="Glockner G."/>
            <person name="Hulsmann N."/>
            <person name="Schleicher M."/>
            <person name="Noegel A.A."/>
            <person name="Eichinger L."/>
            <person name="Gallinger C."/>
            <person name="Pawlowski J."/>
            <person name="Sierra R."/>
            <person name="Euteneuer U."/>
            <person name="Pillet L."/>
            <person name="Moustafa A."/>
            <person name="Platzer M."/>
            <person name="Groth M."/>
            <person name="Szafranski K."/>
            <person name="Schliwa M."/>
        </authorList>
    </citation>
    <scope>NUCLEOTIDE SEQUENCE [LARGE SCALE GENOMIC DNA]</scope>
</reference>
<proteinExistence type="predicted"/>
<dbReference type="EMBL" id="ASPP01020337">
    <property type="protein sequence ID" value="ETO13892.1"/>
    <property type="molecule type" value="Genomic_DNA"/>
</dbReference>
<keyword evidence="2" id="KW-0812">Transmembrane</keyword>
<name>X6MKD8_RETFI</name>
<dbReference type="Proteomes" id="UP000023152">
    <property type="component" value="Unassembled WGS sequence"/>
</dbReference>
<comment type="caution">
    <text evidence="3">The sequence shown here is derived from an EMBL/GenBank/DDBJ whole genome shotgun (WGS) entry which is preliminary data.</text>
</comment>
<evidence type="ECO:0000256" key="2">
    <source>
        <dbReference type="SAM" id="Phobius"/>
    </source>
</evidence>
<evidence type="ECO:0000313" key="4">
    <source>
        <dbReference type="Proteomes" id="UP000023152"/>
    </source>
</evidence>
<sequence length="562" mass="64152">MIEKAKFLLSMRPYCRMYMQGLTSDEELPDFSFAVEISRLQSLERRASDTKSDLDSWKAAFSTWQTLNTILFHRRQKKEHIGQQTSLPDLLITFIQSSTPLQTFLKLIEAQQSRGLLRSNSLQKLLELIELRENRHLTDVEKLAGKRRKSLRSLSAKIIVLSQWHCPLREFGDKEGPRTDHFLSHIESCGETIEASVRSNWETLYDYFTHLIKVRREETFISNSKLMDLIHDMLGEYISILKRSWSSEASSVLLSNVSSPLQASDTKEDDANNREANSSKEKQTEAVLASVGIDWKNLNLQLVQHLYTLLSIVLVGFNQQGTKFVGPPTPDNLNLQSLQTHVLRHLFDELKDHSTRLSSMIDAAHVYAQSQRNDGEASTWDAQRDIQFVTTGYDHNYLQVEHLCHRNLVIIRILTYPPNATVQSFLKSKYVSQILVDSIAHGSPRVQRVALTLLRDILQVITPSELMAMNVFPAIRTGHSISTPSKSSDPTKQPKMPAFSALQVLSKDDSLTSNVEGDAPGDPADFIYHLFETIGTLLAIQVMFFFKKKKKILFHFKINYFL</sequence>